<reference evidence="2" key="2">
    <citation type="submission" date="2021-02" db="EMBL/GenBank/DDBJ databases">
        <authorList>
            <person name="Kimball J.A."/>
            <person name="Haas M.W."/>
            <person name="Macchietto M."/>
            <person name="Kono T."/>
            <person name="Duquette J."/>
            <person name="Shao M."/>
        </authorList>
    </citation>
    <scope>NUCLEOTIDE SEQUENCE</scope>
    <source>
        <tissue evidence="2">Fresh leaf tissue</tissue>
    </source>
</reference>
<gene>
    <name evidence="2" type="ORF">GUJ93_ZPchr0006g41109</name>
</gene>
<feature type="compositionally biased region" description="Polar residues" evidence="1">
    <location>
        <begin position="28"/>
        <end position="39"/>
    </location>
</feature>
<evidence type="ECO:0000313" key="2">
    <source>
        <dbReference type="EMBL" id="KAG8077029.1"/>
    </source>
</evidence>
<evidence type="ECO:0000256" key="1">
    <source>
        <dbReference type="SAM" id="MobiDB-lite"/>
    </source>
</evidence>
<feature type="region of interest" description="Disordered" evidence="1">
    <location>
        <begin position="1"/>
        <end position="127"/>
    </location>
</feature>
<protein>
    <submittedName>
        <fullName evidence="2">Uncharacterized protein</fullName>
    </submittedName>
</protein>
<organism evidence="2 3">
    <name type="scientific">Zizania palustris</name>
    <name type="common">Northern wild rice</name>
    <dbReference type="NCBI Taxonomy" id="103762"/>
    <lineage>
        <taxon>Eukaryota</taxon>
        <taxon>Viridiplantae</taxon>
        <taxon>Streptophyta</taxon>
        <taxon>Embryophyta</taxon>
        <taxon>Tracheophyta</taxon>
        <taxon>Spermatophyta</taxon>
        <taxon>Magnoliopsida</taxon>
        <taxon>Liliopsida</taxon>
        <taxon>Poales</taxon>
        <taxon>Poaceae</taxon>
        <taxon>BOP clade</taxon>
        <taxon>Oryzoideae</taxon>
        <taxon>Oryzeae</taxon>
        <taxon>Zizaniinae</taxon>
        <taxon>Zizania</taxon>
    </lineage>
</organism>
<feature type="compositionally biased region" description="Low complexity" evidence="1">
    <location>
        <begin position="1"/>
        <end position="19"/>
    </location>
</feature>
<dbReference type="EMBL" id="JAAALK010000283">
    <property type="protein sequence ID" value="KAG8077029.1"/>
    <property type="molecule type" value="Genomic_DNA"/>
</dbReference>
<keyword evidence="3" id="KW-1185">Reference proteome</keyword>
<feature type="compositionally biased region" description="Basic and acidic residues" evidence="1">
    <location>
        <begin position="47"/>
        <end position="57"/>
    </location>
</feature>
<reference evidence="2" key="1">
    <citation type="journal article" date="2021" name="bioRxiv">
        <title>Whole Genome Assembly and Annotation of Northern Wild Rice, Zizania palustris L., Supports a Whole Genome Duplication in the Zizania Genus.</title>
        <authorList>
            <person name="Haas M."/>
            <person name="Kono T."/>
            <person name="Macchietto M."/>
            <person name="Millas R."/>
            <person name="McGilp L."/>
            <person name="Shao M."/>
            <person name="Duquette J."/>
            <person name="Hirsch C.N."/>
            <person name="Kimball J."/>
        </authorList>
    </citation>
    <scope>NUCLEOTIDE SEQUENCE</scope>
    <source>
        <tissue evidence="2">Fresh leaf tissue</tissue>
    </source>
</reference>
<feature type="compositionally biased region" description="Basic and acidic residues" evidence="1">
    <location>
        <begin position="77"/>
        <end position="95"/>
    </location>
</feature>
<sequence length="127" mass="12955">MNWSLSRSMGTSSLTSSSDRTGDWITGTLESEISNNTPMAGSGEAATGRREGGHLEDAEAASGRWAEGAEVATGKRAGREAVKGRRAEGESRGGGEGEAGGGREAGRQAEGESGELENLGVGRDGEK</sequence>
<name>A0A8J5W509_ZIZPA</name>
<comment type="caution">
    <text evidence="2">The sequence shown here is derived from an EMBL/GenBank/DDBJ whole genome shotgun (WGS) entry which is preliminary data.</text>
</comment>
<dbReference type="AlphaFoldDB" id="A0A8J5W509"/>
<dbReference type="Proteomes" id="UP000729402">
    <property type="component" value="Unassembled WGS sequence"/>
</dbReference>
<accession>A0A8J5W509</accession>
<proteinExistence type="predicted"/>
<evidence type="ECO:0000313" key="3">
    <source>
        <dbReference type="Proteomes" id="UP000729402"/>
    </source>
</evidence>